<accession>A0AAV2H3J3</accession>
<evidence type="ECO:0000313" key="6">
    <source>
        <dbReference type="EMBL" id="CAL1528222.1"/>
    </source>
</evidence>
<dbReference type="PANTHER" id="PTHR10903">
    <property type="entry name" value="GTPASE, IMAP FAMILY MEMBER-RELATED"/>
    <property type="match status" value="1"/>
</dbReference>
<dbReference type="GO" id="GO:0005525">
    <property type="term" value="F:GTP binding"/>
    <property type="evidence" value="ECO:0007669"/>
    <property type="project" value="UniProtKB-KW"/>
</dbReference>
<comment type="caution">
    <text evidence="6">The sequence shown here is derived from an EMBL/GenBank/DDBJ whole genome shotgun (WGS) entry which is preliminary data.</text>
</comment>
<evidence type="ECO:0000256" key="1">
    <source>
        <dbReference type="ARBA" id="ARBA00008535"/>
    </source>
</evidence>
<comment type="similarity">
    <text evidence="1">Belongs to the TRAFAC class TrmE-Era-EngA-EngB-Septin-like GTPase superfamily. AIG1/Toc34/Toc159-like paraseptin GTPase family. IAN subfamily.</text>
</comment>
<reference evidence="6 7" key="1">
    <citation type="submission" date="2024-04" db="EMBL/GenBank/DDBJ databases">
        <authorList>
            <consortium name="Genoscope - CEA"/>
            <person name="William W."/>
        </authorList>
    </citation>
    <scope>NUCLEOTIDE SEQUENCE [LARGE SCALE GENOMIC DNA]</scope>
</reference>
<dbReference type="InterPro" id="IPR045058">
    <property type="entry name" value="GIMA/IAN/Toc"/>
</dbReference>
<dbReference type="Pfam" id="PF04548">
    <property type="entry name" value="AIG1"/>
    <property type="match status" value="2"/>
</dbReference>
<dbReference type="Gene3D" id="3.40.50.300">
    <property type="entry name" value="P-loop containing nucleotide triphosphate hydrolases"/>
    <property type="match status" value="1"/>
</dbReference>
<dbReference type="PANTHER" id="PTHR10903:SF184">
    <property type="entry name" value="GTP-BINDING PROTEIN A"/>
    <property type="match status" value="1"/>
</dbReference>
<feature type="domain" description="AIG1-type G" evidence="5">
    <location>
        <begin position="292"/>
        <end position="472"/>
    </location>
</feature>
<proteinExistence type="inferred from homology"/>
<protein>
    <recommendedName>
        <fullName evidence="5">AIG1-type G domain-containing protein</fullName>
    </recommendedName>
</protein>
<dbReference type="InterPro" id="IPR027417">
    <property type="entry name" value="P-loop_NTPase"/>
</dbReference>
<evidence type="ECO:0000256" key="2">
    <source>
        <dbReference type="ARBA" id="ARBA00022741"/>
    </source>
</evidence>
<evidence type="ECO:0000313" key="7">
    <source>
        <dbReference type="Proteomes" id="UP001497497"/>
    </source>
</evidence>
<evidence type="ECO:0000256" key="4">
    <source>
        <dbReference type="SAM" id="MobiDB-lite"/>
    </source>
</evidence>
<dbReference type="Proteomes" id="UP001497497">
    <property type="component" value="Unassembled WGS sequence"/>
</dbReference>
<dbReference type="InterPro" id="IPR006703">
    <property type="entry name" value="G_AIG1"/>
</dbReference>
<keyword evidence="2" id="KW-0547">Nucleotide-binding</keyword>
<feature type="domain" description="AIG1-type G" evidence="5">
    <location>
        <begin position="604"/>
        <end position="705"/>
    </location>
</feature>
<dbReference type="EMBL" id="CAXITT010000028">
    <property type="protein sequence ID" value="CAL1528222.1"/>
    <property type="molecule type" value="Genomic_DNA"/>
</dbReference>
<keyword evidence="7" id="KW-1185">Reference proteome</keyword>
<gene>
    <name evidence="6" type="ORF">GSLYS_00002392001</name>
</gene>
<feature type="region of interest" description="Disordered" evidence="4">
    <location>
        <begin position="261"/>
        <end position="286"/>
    </location>
</feature>
<organism evidence="6 7">
    <name type="scientific">Lymnaea stagnalis</name>
    <name type="common">Great pond snail</name>
    <name type="synonym">Helix stagnalis</name>
    <dbReference type="NCBI Taxonomy" id="6523"/>
    <lineage>
        <taxon>Eukaryota</taxon>
        <taxon>Metazoa</taxon>
        <taxon>Spiralia</taxon>
        <taxon>Lophotrochozoa</taxon>
        <taxon>Mollusca</taxon>
        <taxon>Gastropoda</taxon>
        <taxon>Heterobranchia</taxon>
        <taxon>Euthyneura</taxon>
        <taxon>Panpulmonata</taxon>
        <taxon>Hygrophila</taxon>
        <taxon>Lymnaeoidea</taxon>
        <taxon>Lymnaeidae</taxon>
        <taxon>Lymnaea</taxon>
    </lineage>
</organism>
<name>A0AAV2H3J3_LYMST</name>
<sequence length="759" mass="86396">MAMKSLSGSTRLIEQVLLNGLQDDGFNIIHKLDLNQMPNYSPVHVLGEPHPFKFQTCVCQTDKDTLSLSVRSWPGNKTSDLSWPVVVEWKVSLINESAENIFDFDPVTTTFIQPTSESPDGQDLTIHLSKIKDLITDNSILLRWNVKLSSQPGTFAPEQEASKTSDEPNITEHMQAALVLAHSISETINSERCREHIEKLKLQLSQTNSDDEKVTHLDARIAEADDRIDKLIITLSEETQKVTELMSDWKDAVNFVQEEAMNSDEGEGLTQTGETDISSDGNTGPMKNRRLNFLLIGEPESGKSATGNSILLKRAFKTGPKLIQPRIQQETVILSNVSNLVTVVEVSEYNLLKNEPTAFQLCPDGFDAIICVDKYNRIIHDNGSVCPFLIHTFIDDDALRAYGVVVITGGDSFEIDHPETTVQEFLRPISKNYSELESKIRQKVILFDNTTTSENKKLFQLNKLLEIVDSLPTGQGRFTVHVLMESLTRILKSKISGLHVLKDCVKIQDIEQQFLWISRHDLSKEWQRMMNSISNAPIITHYRDKKNFYPVKKEYTPDSYNVLIFGRPNELVDTVTHQAEEMGISCQYRHLDLLTEFEEINYFTAIMLVVSCVKLSPEDKDTLRKVIEKYKENIHKIGILIVIDGNLHDNNHKFVEWCNEGNDFFKDMLTACAGRSVLYDYETSDVVLRLEQELNLIKMLHSLLILQQKSRPTESPKLSMTEGDSERDFLYGSFSPLGDYRSHEAKRKLYEIKAIVDRF</sequence>
<feature type="compositionally biased region" description="Polar residues" evidence="4">
    <location>
        <begin position="269"/>
        <end position="282"/>
    </location>
</feature>
<dbReference type="AlphaFoldDB" id="A0AAV2H3J3"/>
<keyword evidence="3" id="KW-0342">GTP-binding</keyword>
<evidence type="ECO:0000256" key="3">
    <source>
        <dbReference type="ARBA" id="ARBA00023134"/>
    </source>
</evidence>
<evidence type="ECO:0000259" key="5">
    <source>
        <dbReference type="Pfam" id="PF04548"/>
    </source>
</evidence>